<dbReference type="Proteomes" id="UP000249723">
    <property type="component" value="Unassembled WGS sequence"/>
</dbReference>
<dbReference type="AlphaFoldDB" id="A0A2X0KQK1"/>
<dbReference type="EMBL" id="FMWP01000014">
    <property type="protein sequence ID" value="SCZ90489.1"/>
    <property type="molecule type" value="Genomic_DNA"/>
</dbReference>
<organism evidence="1 2">
    <name type="scientific">Microbotryum saponariae</name>
    <dbReference type="NCBI Taxonomy" id="289078"/>
    <lineage>
        <taxon>Eukaryota</taxon>
        <taxon>Fungi</taxon>
        <taxon>Dikarya</taxon>
        <taxon>Basidiomycota</taxon>
        <taxon>Pucciniomycotina</taxon>
        <taxon>Microbotryomycetes</taxon>
        <taxon>Microbotryales</taxon>
        <taxon>Microbotryaceae</taxon>
        <taxon>Microbotryum</taxon>
    </lineage>
</organism>
<keyword evidence="2" id="KW-1185">Reference proteome</keyword>
<evidence type="ECO:0000313" key="2">
    <source>
        <dbReference type="Proteomes" id="UP000249723"/>
    </source>
</evidence>
<name>A0A2X0KQK1_9BASI</name>
<sequence>MSTHEVDPPLPRIPNDAIDYKLLQIPLDQDAPGAGADDRVLFQDRIDQMQQIDTRVEVGLRPFLDETFPNVG</sequence>
<proteinExistence type="predicted"/>
<evidence type="ECO:0000313" key="1">
    <source>
        <dbReference type="EMBL" id="SCZ90489.1"/>
    </source>
</evidence>
<accession>A0A2X0KQK1</accession>
<protein>
    <submittedName>
        <fullName evidence="1">BZ3500_MvSof-1268-A1-R1_Chr1-3g02020 protein</fullName>
    </submittedName>
</protein>
<gene>
    <name evidence="1" type="ORF">BZ3500_MVSOF-1268-A1-R1_CHR1-3G02020</name>
</gene>
<reference evidence="2" key="1">
    <citation type="submission" date="2016-10" db="EMBL/GenBank/DDBJ databases">
        <authorList>
            <person name="Jeantristanb JTB J.-T."/>
            <person name="Ricardo R."/>
        </authorList>
    </citation>
    <scope>NUCLEOTIDE SEQUENCE [LARGE SCALE GENOMIC DNA]</scope>
</reference>